<dbReference type="Gene3D" id="3.30.70.330">
    <property type="match status" value="2"/>
</dbReference>
<proteinExistence type="predicted"/>
<dbReference type="InterPro" id="IPR000504">
    <property type="entry name" value="RRM_dom"/>
</dbReference>
<keyword evidence="2" id="KW-0150">Chloroplast</keyword>
<accession>A0A9E7ELC6</accession>
<name>A0A9E7ELC6_9LILI</name>
<dbReference type="OrthoDB" id="439808at2759"/>
<feature type="domain" description="RRM" evidence="9">
    <location>
        <begin position="113"/>
        <end position="192"/>
    </location>
</feature>
<dbReference type="EMBL" id="CP097503">
    <property type="protein sequence ID" value="URD78237.1"/>
    <property type="molecule type" value="Genomic_DNA"/>
</dbReference>
<dbReference type="AlphaFoldDB" id="A0A9E7ELC6"/>
<protein>
    <recommendedName>
        <fullName evidence="9">RRM domain-containing protein</fullName>
    </recommendedName>
</protein>
<keyword evidence="7" id="KW-0687">Ribonucleoprotein</keyword>
<dbReference type="InterPro" id="IPR050502">
    <property type="entry name" value="Euk_RNA-bind_prot"/>
</dbReference>
<evidence type="ECO:0000256" key="4">
    <source>
        <dbReference type="ARBA" id="ARBA00022664"/>
    </source>
</evidence>
<dbReference type="GO" id="GO:0009535">
    <property type="term" value="C:chloroplast thylakoid membrane"/>
    <property type="evidence" value="ECO:0007669"/>
    <property type="project" value="TreeGrafter"/>
</dbReference>
<gene>
    <name evidence="10" type="ORF">MUK42_02548</name>
</gene>
<dbReference type="Pfam" id="PF00076">
    <property type="entry name" value="RRM_1"/>
    <property type="match status" value="2"/>
</dbReference>
<comment type="subcellular location">
    <subcellularLocation>
        <location evidence="1">Plastid</location>
        <location evidence="1">Chloroplast</location>
    </subcellularLocation>
</comment>
<evidence type="ECO:0000256" key="8">
    <source>
        <dbReference type="PROSITE-ProRule" id="PRU00176"/>
    </source>
</evidence>
<evidence type="ECO:0000313" key="10">
    <source>
        <dbReference type="EMBL" id="URD78237.1"/>
    </source>
</evidence>
<evidence type="ECO:0000256" key="3">
    <source>
        <dbReference type="ARBA" id="ARBA00022640"/>
    </source>
</evidence>
<dbReference type="PANTHER" id="PTHR48025:SF7">
    <property type="entry name" value="RNA-BINDING (RRM_RBD_RNP MOTIFS) FAMILY PROTEIN"/>
    <property type="match status" value="1"/>
</dbReference>
<dbReference type="InterPro" id="IPR035979">
    <property type="entry name" value="RBD_domain_sf"/>
</dbReference>
<organism evidence="10 11">
    <name type="scientific">Musa troglodytarum</name>
    <name type="common">fe'i banana</name>
    <dbReference type="NCBI Taxonomy" id="320322"/>
    <lineage>
        <taxon>Eukaryota</taxon>
        <taxon>Viridiplantae</taxon>
        <taxon>Streptophyta</taxon>
        <taxon>Embryophyta</taxon>
        <taxon>Tracheophyta</taxon>
        <taxon>Spermatophyta</taxon>
        <taxon>Magnoliopsida</taxon>
        <taxon>Liliopsida</taxon>
        <taxon>Zingiberales</taxon>
        <taxon>Musaceae</taxon>
        <taxon>Musa</taxon>
    </lineage>
</organism>
<dbReference type="PANTHER" id="PTHR48025">
    <property type="entry name" value="OS02G0815200 PROTEIN"/>
    <property type="match status" value="1"/>
</dbReference>
<dbReference type="SUPFAM" id="SSF54928">
    <property type="entry name" value="RNA-binding domain, RBD"/>
    <property type="match status" value="2"/>
</dbReference>
<reference evidence="10" key="1">
    <citation type="submission" date="2022-05" db="EMBL/GenBank/DDBJ databases">
        <title>The Musa troglodytarum L. genome provides insights into the mechanism of non-climacteric behaviour and enrichment of carotenoids.</title>
        <authorList>
            <person name="Wang J."/>
        </authorList>
    </citation>
    <scope>NUCLEOTIDE SEQUENCE</scope>
    <source>
        <tissue evidence="10">Leaf</tissue>
    </source>
</reference>
<keyword evidence="3" id="KW-0934">Plastid</keyword>
<keyword evidence="4" id="KW-0507">mRNA processing</keyword>
<dbReference type="GO" id="GO:0006397">
    <property type="term" value="P:mRNA processing"/>
    <property type="evidence" value="ECO:0007669"/>
    <property type="project" value="UniProtKB-KW"/>
</dbReference>
<dbReference type="CDD" id="cd21608">
    <property type="entry name" value="RRM2_NsCP33_like"/>
    <property type="match status" value="1"/>
</dbReference>
<sequence length="298" mass="32495">MAAVAAAAATTDAAASSLLKLSPFRFPNTLLSSSSLRLLSFHHFASVPLSVSHCHHPLSPLTPLPSFPRAKKALAVDGAEENAAVTTVVDEKLEDGADDGVPEEVKAPVRRPCELYVCNLPRSCDISKLLDLFKPYGTVHSVEVVSRDAETSLSRGCGYVTMSSIQEAKAAMAALDGSDLGGRELRVKFSADLSSRRKNMEALNTTPKKNMVFESPHKVYVGNLAWSVRPEDLREYFSQFGNIVSARVLYDRKGGRNRVYGFLSFTSSDELRAALETSGTEFNGRTLVVREVINREEI</sequence>
<dbReference type="InterPro" id="IPR012677">
    <property type="entry name" value="Nucleotide-bd_a/b_plait_sf"/>
</dbReference>
<evidence type="ECO:0000256" key="5">
    <source>
        <dbReference type="ARBA" id="ARBA00022737"/>
    </source>
</evidence>
<evidence type="ECO:0000256" key="7">
    <source>
        <dbReference type="ARBA" id="ARBA00023274"/>
    </source>
</evidence>
<evidence type="ECO:0000256" key="2">
    <source>
        <dbReference type="ARBA" id="ARBA00022528"/>
    </source>
</evidence>
<keyword evidence="11" id="KW-1185">Reference proteome</keyword>
<keyword evidence="6 8" id="KW-0694">RNA-binding</keyword>
<dbReference type="GO" id="GO:1990904">
    <property type="term" value="C:ribonucleoprotein complex"/>
    <property type="evidence" value="ECO:0007669"/>
    <property type="project" value="UniProtKB-KW"/>
</dbReference>
<dbReference type="GO" id="GO:1901259">
    <property type="term" value="P:chloroplast rRNA processing"/>
    <property type="evidence" value="ECO:0007669"/>
    <property type="project" value="TreeGrafter"/>
</dbReference>
<dbReference type="Proteomes" id="UP001055439">
    <property type="component" value="Chromosome 10"/>
</dbReference>
<keyword evidence="5" id="KW-0677">Repeat</keyword>
<evidence type="ECO:0000256" key="6">
    <source>
        <dbReference type="ARBA" id="ARBA00022884"/>
    </source>
</evidence>
<evidence type="ECO:0000259" key="9">
    <source>
        <dbReference type="PROSITE" id="PS50102"/>
    </source>
</evidence>
<dbReference type="PROSITE" id="PS50102">
    <property type="entry name" value="RRM"/>
    <property type="match status" value="2"/>
</dbReference>
<dbReference type="GO" id="GO:0003729">
    <property type="term" value="F:mRNA binding"/>
    <property type="evidence" value="ECO:0007669"/>
    <property type="project" value="TreeGrafter"/>
</dbReference>
<dbReference type="SMART" id="SM00360">
    <property type="entry name" value="RRM"/>
    <property type="match status" value="2"/>
</dbReference>
<feature type="domain" description="RRM" evidence="9">
    <location>
        <begin position="217"/>
        <end position="294"/>
    </location>
</feature>
<dbReference type="InterPro" id="IPR048289">
    <property type="entry name" value="RRM2_NsCP33-like"/>
</dbReference>
<evidence type="ECO:0000256" key="1">
    <source>
        <dbReference type="ARBA" id="ARBA00004229"/>
    </source>
</evidence>
<evidence type="ECO:0000313" key="11">
    <source>
        <dbReference type="Proteomes" id="UP001055439"/>
    </source>
</evidence>